<feature type="transmembrane region" description="Helical" evidence="1">
    <location>
        <begin position="82"/>
        <end position="101"/>
    </location>
</feature>
<evidence type="ECO:0000259" key="2">
    <source>
        <dbReference type="Pfam" id="PF04773"/>
    </source>
</evidence>
<evidence type="ECO:0000259" key="3">
    <source>
        <dbReference type="Pfam" id="PF16344"/>
    </source>
</evidence>
<dbReference type="InterPro" id="IPR012373">
    <property type="entry name" value="Ferrdict_sens_TM"/>
</dbReference>
<dbReference type="PANTHER" id="PTHR30273:SF2">
    <property type="entry name" value="PROTEIN FECR"/>
    <property type="match status" value="1"/>
</dbReference>
<dbReference type="Pfam" id="PF16344">
    <property type="entry name" value="FecR_C"/>
    <property type="match status" value="1"/>
</dbReference>
<dbReference type="OrthoDB" id="934696at2"/>
<dbReference type="Proteomes" id="UP000317010">
    <property type="component" value="Unassembled WGS sequence"/>
</dbReference>
<dbReference type="InterPro" id="IPR032508">
    <property type="entry name" value="FecR_C"/>
</dbReference>
<evidence type="ECO:0000313" key="5">
    <source>
        <dbReference type="Proteomes" id="UP000317010"/>
    </source>
</evidence>
<proteinExistence type="predicted"/>
<keyword evidence="1" id="KW-0472">Membrane</keyword>
<dbReference type="EMBL" id="VLLI01000015">
    <property type="protein sequence ID" value="TWI95599.1"/>
    <property type="molecule type" value="Genomic_DNA"/>
</dbReference>
<keyword evidence="5" id="KW-1185">Reference proteome</keyword>
<dbReference type="Pfam" id="PF04773">
    <property type="entry name" value="FecR"/>
    <property type="match status" value="1"/>
</dbReference>
<reference evidence="4 5" key="1">
    <citation type="submission" date="2019-07" db="EMBL/GenBank/DDBJ databases">
        <title>Genomic Encyclopedia of Archaeal and Bacterial Type Strains, Phase II (KMG-II): from individual species to whole genera.</title>
        <authorList>
            <person name="Goeker M."/>
        </authorList>
    </citation>
    <scope>NUCLEOTIDE SEQUENCE [LARGE SCALE GENOMIC DNA]</scope>
    <source>
        <strain evidence="4 5">ATCC BAA-1854</strain>
    </source>
</reference>
<feature type="domain" description="Protein FecR C-terminal" evidence="3">
    <location>
        <begin position="281"/>
        <end position="348"/>
    </location>
</feature>
<evidence type="ECO:0000313" key="4">
    <source>
        <dbReference type="EMBL" id="TWI95599.1"/>
    </source>
</evidence>
<gene>
    <name evidence="4" type="ORF">JN11_04338</name>
</gene>
<dbReference type="PANTHER" id="PTHR30273">
    <property type="entry name" value="PERIPLASMIC SIGNAL SENSOR AND SIGMA FACTOR ACTIVATOR FECR-RELATED"/>
    <property type="match status" value="1"/>
</dbReference>
<dbReference type="RefSeq" id="WP_144915983.1">
    <property type="nucleotide sequence ID" value="NZ_VLLI01000015.1"/>
</dbReference>
<dbReference type="Gene3D" id="3.55.50.30">
    <property type="match status" value="1"/>
</dbReference>
<protein>
    <submittedName>
        <fullName evidence="4">FecR family protein</fullName>
    </submittedName>
</protein>
<keyword evidence="1" id="KW-1133">Transmembrane helix</keyword>
<dbReference type="AlphaFoldDB" id="A0A562TPU9"/>
<feature type="domain" description="FecR protein" evidence="2">
    <location>
        <begin position="130"/>
        <end position="220"/>
    </location>
</feature>
<evidence type="ECO:0000256" key="1">
    <source>
        <dbReference type="SAM" id="Phobius"/>
    </source>
</evidence>
<organism evidence="4 5">
    <name type="scientific">Mucilaginibacter frigoritolerans</name>
    <dbReference type="NCBI Taxonomy" id="652788"/>
    <lineage>
        <taxon>Bacteria</taxon>
        <taxon>Pseudomonadati</taxon>
        <taxon>Bacteroidota</taxon>
        <taxon>Sphingobacteriia</taxon>
        <taxon>Sphingobacteriales</taxon>
        <taxon>Sphingobacteriaceae</taxon>
        <taxon>Mucilaginibacter</taxon>
    </lineage>
</organism>
<dbReference type="Gene3D" id="2.60.120.1440">
    <property type="match status" value="1"/>
</dbReference>
<dbReference type="InterPro" id="IPR006860">
    <property type="entry name" value="FecR"/>
</dbReference>
<name>A0A562TPU9_9SPHI</name>
<accession>A0A562TPU9</accession>
<dbReference type="GO" id="GO:0016989">
    <property type="term" value="F:sigma factor antagonist activity"/>
    <property type="evidence" value="ECO:0007669"/>
    <property type="project" value="TreeGrafter"/>
</dbReference>
<sequence length="352" mass="39515">MNITEELIDKFFRQECTAEERSAVSDYFDEHPEELDKYFGEEDWKTFNTPAKLHPVISKIMLDAIDEHLDKDKSRKTVRFKVIGIAASIIVLLGITLFFGINRNKHTETLSLVTNTSSLLKNHNDTVYNKTDKAILVTLKDGSTVLLSGKSEIVYQLPFTQKNRDIYLKGEGLFKVAKDKNRPFTVYAEGLSTTALGTSFKITAFAYGNKVTVQLFSGKVVVKQQQNRAANADTYLTPGHTLILDKTSYVVSVISFDENESISKPLQSITSGATYVHGSIIKFQNQSLAEVFKILQKTYHIQIQADKVKLSNRTFTGDVDIRTDKPDNVLLTIATLNKLTLSKHGATYTLNQ</sequence>
<keyword evidence="1" id="KW-0812">Transmembrane</keyword>
<comment type="caution">
    <text evidence="4">The sequence shown here is derived from an EMBL/GenBank/DDBJ whole genome shotgun (WGS) entry which is preliminary data.</text>
</comment>
<dbReference type="PIRSF" id="PIRSF018266">
    <property type="entry name" value="FecR"/>
    <property type="match status" value="1"/>
</dbReference>